<sequence length="168" mass="19464">MNGAKYWIHVVCLFIIQLTILDNIQLHSYVYINIYILAILVLPYGMKKLTVLFLAFLFGLIVDLANNTMGIHAAATTFLAYIRPRLLQLTFNREPVDEMEGTHKMRNLGWFLKYTSFSVLAYNVVLILAEAFTFANINITFMRILCSSIVSYVFILLYYFIAIKKKQE</sequence>
<dbReference type="GeneID" id="98068557"/>
<feature type="transmembrane region" description="Helical" evidence="1">
    <location>
        <begin position="6"/>
        <end position="21"/>
    </location>
</feature>
<organism evidence="2 3">
    <name type="scientific">Odoribacter laneus YIT 12061</name>
    <dbReference type="NCBI Taxonomy" id="742817"/>
    <lineage>
        <taxon>Bacteria</taxon>
        <taxon>Pseudomonadati</taxon>
        <taxon>Bacteroidota</taxon>
        <taxon>Bacteroidia</taxon>
        <taxon>Bacteroidales</taxon>
        <taxon>Odoribacteraceae</taxon>
        <taxon>Odoribacter</taxon>
    </lineage>
</organism>
<evidence type="ECO:0000313" key="2">
    <source>
        <dbReference type="EMBL" id="EHP48921.1"/>
    </source>
</evidence>
<keyword evidence="1" id="KW-0472">Membrane</keyword>
<dbReference type="STRING" id="742817.HMPREF9449_00964"/>
<reference evidence="2 3" key="1">
    <citation type="submission" date="2012-01" db="EMBL/GenBank/DDBJ databases">
        <title>The Genome Sequence of Odoribacter laneus YIT 12061.</title>
        <authorList>
            <consortium name="The Broad Institute Genome Sequencing Platform"/>
            <person name="Earl A."/>
            <person name="Ward D."/>
            <person name="Feldgarden M."/>
            <person name="Gevers D."/>
            <person name="Morotomi M."/>
            <person name="Young S.K."/>
            <person name="Zeng Q."/>
            <person name="Gargeya S."/>
            <person name="Fitzgerald M."/>
            <person name="Haas B."/>
            <person name="Abouelleil A."/>
            <person name="Alvarado L."/>
            <person name="Arachchi H.M."/>
            <person name="Berlin A."/>
            <person name="Chapman S.B."/>
            <person name="Gearin G."/>
            <person name="Goldberg J."/>
            <person name="Griggs A."/>
            <person name="Gujja S."/>
            <person name="Hansen M."/>
            <person name="Heiman D."/>
            <person name="Howarth C."/>
            <person name="Larimer J."/>
            <person name="Lui A."/>
            <person name="MacDonald P.J.P."/>
            <person name="McCowen C."/>
            <person name="Montmayeur A."/>
            <person name="Murphy C."/>
            <person name="Neiman D."/>
            <person name="Pearson M."/>
            <person name="Priest M."/>
            <person name="Roberts A."/>
            <person name="Saif S."/>
            <person name="Shea T."/>
            <person name="Sisk P."/>
            <person name="Stolte C."/>
            <person name="Sykes S."/>
            <person name="Wortman J."/>
            <person name="Nusbaum C."/>
            <person name="Birren B."/>
        </authorList>
    </citation>
    <scope>NUCLEOTIDE SEQUENCE [LARGE SCALE GENOMIC DNA]</scope>
    <source>
        <strain evidence="2 3">YIT 12061</strain>
    </source>
</reference>
<comment type="caution">
    <text evidence="2">The sequence shown here is derived from an EMBL/GenBank/DDBJ whole genome shotgun (WGS) entry which is preliminary data.</text>
</comment>
<name>H1DFC8_9BACT</name>
<dbReference type="PATRIC" id="fig|742817.3.peg.1022"/>
<protein>
    <submittedName>
        <fullName evidence="2">Rod shape-determining protein MreD</fullName>
    </submittedName>
</protein>
<dbReference type="HOGENOM" id="CLU_125324_2_0_10"/>
<feature type="transmembrane region" description="Helical" evidence="1">
    <location>
        <begin position="114"/>
        <end position="135"/>
    </location>
</feature>
<keyword evidence="3" id="KW-1185">Reference proteome</keyword>
<gene>
    <name evidence="2" type="ORF">HMPREF9449_00964</name>
</gene>
<evidence type="ECO:0000256" key="1">
    <source>
        <dbReference type="SAM" id="Phobius"/>
    </source>
</evidence>
<dbReference type="Proteomes" id="UP000004892">
    <property type="component" value="Unassembled WGS sequence"/>
</dbReference>
<proteinExistence type="predicted"/>
<evidence type="ECO:0000313" key="3">
    <source>
        <dbReference type="Proteomes" id="UP000004892"/>
    </source>
</evidence>
<accession>H1DFC8</accession>
<keyword evidence="1" id="KW-1133">Transmembrane helix</keyword>
<feature type="transmembrane region" description="Helical" evidence="1">
    <location>
        <begin position="141"/>
        <end position="161"/>
    </location>
</feature>
<dbReference type="EMBL" id="ADMC01000015">
    <property type="protein sequence ID" value="EHP48921.1"/>
    <property type="molecule type" value="Genomic_DNA"/>
</dbReference>
<dbReference type="RefSeq" id="WP_009136112.1">
    <property type="nucleotide sequence ID" value="NZ_JH594596.1"/>
</dbReference>
<dbReference type="AlphaFoldDB" id="H1DFC8"/>
<keyword evidence="1" id="KW-0812">Transmembrane</keyword>